<evidence type="ECO:0000259" key="6">
    <source>
        <dbReference type="PROSITE" id="PS51007"/>
    </source>
</evidence>
<reference evidence="7 8" key="1">
    <citation type="submission" date="2024-02" db="EMBL/GenBank/DDBJ databases">
        <title>Rhodopirellula caenicola NBRC 110016.</title>
        <authorList>
            <person name="Ichikawa N."/>
            <person name="Katano-Makiyama Y."/>
            <person name="Hidaka K."/>
        </authorList>
    </citation>
    <scope>NUCLEOTIDE SEQUENCE [LARGE SCALE GENOMIC DNA]</scope>
    <source>
        <strain evidence="7 8">NBRC 110016</strain>
    </source>
</reference>
<dbReference type="Pfam" id="PF06283">
    <property type="entry name" value="ThuA"/>
    <property type="match status" value="1"/>
</dbReference>
<dbReference type="InterPro" id="IPR029010">
    <property type="entry name" value="ThuA-like"/>
</dbReference>
<name>A0ABP9VSS8_9BACT</name>
<dbReference type="NCBIfam" id="TIGR02604">
    <property type="entry name" value="Piru_Ver_Nterm"/>
    <property type="match status" value="1"/>
</dbReference>
<sequence length="1455" mass="160049">MHRSLSFLALLLLVITSIVSGSTAAADPLNVLFIGDQGHHQPKPRFDELAPVLKARGIEMTYREDLAMLNPQSLGQYDAVVLYANIDHIEKSQADALLQYVKQGGGFVPLHCATYCFRNDDRIVALMGAQFQRHGTGVFRTDIANTDHPVMQGFGGFESWDETYVHHMHNEKNRTVLEYRVDAEGREPWTWIRSEGDGRVFYTAWGHDSRTWTNPGFQNLVERGIRWAAKRDPQQAGDFLQDRAFPVPEMTKIAKDVKPFEYQDVGSEIPNYTPSDKWGVQGKPMNMMQKPLEPAESMKHLVVPKGFHVELFASEPDLQGKPICMAWDERGRLWVAETYDYPNELQPAGKGRDRIRICEDTDGDWKADKFTVFAEELSIPTSITFHDGGAIVQNATETLYLKDTDGDDIADVRKTLVTNWTLGDTHGGVSNFQYGLDNWIWAMQGYNQSKPVADGKPQQAFRMGFFRMRPDGSEVEFIRSTNNNTWGLGISEEGLIFGSTANGNPSVFMPIANRYYERVRGWTPSLTLSSIADSNDFHPITDKVRQVDHHGGYTAAAGHSLYTAREYPQEYWNRVAFVNGPTGHLTGAFVLKHDGSGFTSTSPFNLLASDDEWTAPIMAEIGPDGQVWIIDWYNYIVQHNPTPQGFETGKGAAYETKLRDKKHGRIYRVVFDGSDAKPSPDLSKATPSEWVAALNHPTMLTRKHAQRLLVERGKTDVTEELIKLIQDESTDTIGLNVGAIHALWTLKGLGELDADDTAASSAAFAALRHPSAGVRQNAVKVLPSSTASVDALLAAGVHRDPNANTKLAAILALSDLPASTASGEAIAQILSEPANLADRWIPDAATSAAAQNSIGFLQAVAKTQTVNPATKLLEITQRVAEHYARAKNAGEMETLVASLQNANRQVIDAVFAGISNGWQRDQKIELTAELESDLESLLDQGSPGTRGVMVRLATQWGSQKFEKYSKEITAGFVETLSDEDTPDAKRIEAARKLVEFNPADEETVSSLLDQLNPRTPPALADGIIDALEQSNSESLGPQLIDRLATMTPSIRSASLTLLLKRPGSTKSLLEAAKKGDASLNDLALDQKQSLASHPDKSIREEAKKLLESGGSLPNADRQKVLEELSFVAHTKGDAVKGKEVFKVHCGKCHVHSGEGSAVGPDLTGMAVHPKEELLTHILDPSRNVEGNFRVYTVLTLDGLVLNGMLASESKTAIELFDAEGKKHAVLREDVEELLASQKSIMPEGFEKSIKPEELTDLLEFLTKRGKHVAMDLSKVASAASDRGMFIDPNGEVERLVFGDWSPKTFKGVPFQLIDPRDGSVPNVVVLHSNHSPIVSKMPKSVTLPLNGPAKAIHLLGGVSGWGFPFSNAKTVSMIVRIHYADGTSEDHELLNEVHFADYIRRVDVPESEFAFDLFGRQIRYLAVYPKQAEPISTIELVKGPDRSAPVVMAITVESP</sequence>
<evidence type="ECO:0000256" key="1">
    <source>
        <dbReference type="ARBA" id="ARBA00022617"/>
    </source>
</evidence>
<dbReference type="InterPro" id="IPR011041">
    <property type="entry name" value="Quinoprot_gluc/sorb_DH_b-prop"/>
</dbReference>
<dbReference type="PROSITE" id="PS51007">
    <property type="entry name" value="CYTC"/>
    <property type="match status" value="1"/>
</dbReference>
<evidence type="ECO:0000256" key="2">
    <source>
        <dbReference type="ARBA" id="ARBA00022723"/>
    </source>
</evidence>
<dbReference type="InterPro" id="IPR055557">
    <property type="entry name" value="DUF7133"/>
</dbReference>
<gene>
    <name evidence="7" type="ORF">Rcae01_03680</name>
</gene>
<dbReference type="SUPFAM" id="SSF52317">
    <property type="entry name" value="Class I glutamine amidotransferase-like"/>
    <property type="match status" value="1"/>
</dbReference>
<evidence type="ECO:0000313" key="7">
    <source>
        <dbReference type="EMBL" id="GAA5508214.1"/>
    </source>
</evidence>
<evidence type="ECO:0000313" key="8">
    <source>
        <dbReference type="Proteomes" id="UP001416858"/>
    </source>
</evidence>
<dbReference type="Pfam" id="PF23500">
    <property type="entry name" value="DUF7133"/>
    <property type="match status" value="1"/>
</dbReference>
<feature type="signal peptide" evidence="5">
    <location>
        <begin position="1"/>
        <end position="25"/>
    </location>
</feature>
<dbReference type="PANTHER" id="PTHR33546">
    <property type="entry name" value="LARGE, MULTIFUNCTIONAL SECRETED PROTEIN-RELATED"/>
    <property type="match status" value="1"/>
</dbReference>
<dbReference type="InterPro" id="IPR016024">
    <property type="entry name" value="ARM-type_fold"/>
</dbReference>
<dbReference type="EMBL" id="BAABRO010000008">
    <property type="protein sequence ID" value="GAA5508214.1"/>
    <property type="molecule type" value="Genomic_DNA"/>
</dbReference>
<dbReference type="NCBIfam" id="TIGR02603">
    <property type="entry name" value="CxxCH_TIGR02603"/>
    <property type="match status" value="1"/>
</dbReference>
<comment type="caution">
    <text evidence="7">The sequence shown here is derived from an EMBL/GenBank/DDBJ whole genome shotgun (WGS) entry which is preliminary data.</text>
</comment>
<feature type="chain" id="PRO_5046025916" description="Cytochrome c domain-containing protein" evidence="5">
    <location>
        <begin position="26"/>
        <end position="1455"/>
    </location>
</feature>
<feature type="domain" description="Cytochrome c" evidence="6">
    <location>
        <begin position="1132"/>
        <end position="1265"/>
    </location>
</feature>
<evidence type="ECO:0000256" key="4">
    <source>
        <dbReference type="PROSITE-ProRule" id="PRU00433"/>
    </source>
</evidence>
<dbReference type="Gene3D" id="1.25.10.10">
    <property type="entry name" value="Leucine-rich Repeat Variant"/>
    <property type="match status" value="1"/>
</dbReference>
<dbReference type="Pfam" id="PF00034">
    <property type="entry name" value="Cytochrom_C"/>
    <property type="match status" value="1"/>
</dbReference>
<dbReference type="Gene3D" id="1.10.760.10">
    <property type="entry name" value="Cytochrome c-like domain"/>
    <property type="match status" value="1"/>
</dbReference>
<protein>
    <recommendedName>
        <fullName evidence="6">Cytochrome c domain-containing protein</fullName>
    </recommendedName>
</protein>
<evidence type="ECO:0000256" key="5">
    <source>
        <dbReference type="SAM" id="SignalP"/>
    </source>
</evidence>
<proteinExistence type="predicted"/>
<keyword evidence="8" id="KW-1185">Reference proteome</keyword>
<dbReference type="InterPro" id="IPR011989">
    <property type="entry name" value="ARM-like"/>
</dbReference>
<accession>A0ABP9VSS8</accession>
<dbReference type="InterPro" id="IPR013428">
    <property type="entry name" value="Membrane-bound_put_N"/>
</dbReference>
<dbReference type="PANTHER" id="PTHR33546:SF1">
    <property type="entry name" value="LARGE, MULTIFUNCTIONAL SECRETED PROTEIN"/>
    <property type="match status" value="1"/>
</dbReference>
<dbReference type="InterPro" id="IPR009056">
    <property type="entry name" value="Cyt_c-like_dom"/>
</dbReference>
<dbReference type="InterPro" id="IPR036909">
    <property type="entry name" value="Cyt_c-like_dom_sf"/>
</dbReference>
<dbReference type="InterPro" id="IPR013427">
    <property type="entry name" value="Haem-bd_dom_put"/>
</dbReference>
<dbReference type="RefSeq" id="WP_345685011.1">
    <property type="nucleotide sequence ID" value="NZ_BAABRO010000008.1"/>
</dbReference>
<dbReference type="SUPFAM" id="SSF46626">
    <property type="entry name" value="Cytochrome c"/>
    <property type="match status" value="1"/>
</dbReference>
<dbReference type="SUPFAM" id="SSF48371">
    <property type="entry name" value="ARM repeat"/>
    <property type="match status" value="1"/>
</dbReference>
<keyword evidence="1 4" id="KW-0349">Heme</keyword>
<organism evidence="7 8">
    <name type="scientific">Novipirellula caenicola</name>
    <dbReference type="NCBI Taxonomy" id="1536901"/>
    <lineage>
        <taxon>Bacteria</taxon>
        <taxon>Pseudomonadati</taxon>
        <taxon>Planctomycetota</taxon>
        <taxon>Planctomycetia</taxon>
        <taxon>Pirellulales</taxon>
        <taxon>Pirellulaceae</taxon>
        <taxon>Novipirellula</taxon>
    </lineage>
</organism>
<keyword evidence="3 4" id="KW-0408">Iron</keyword>
<dbReference type="InterPro" id="IPR029062">
    <property type="entry name" value="Class_I_gatase-like"/>
</dbReference>
<keyword evidence="5" id="KW-0732">Signal</keyword>
<dbReference type="Gene3D" id="3.40.50.880">
    <property type="match status" value="1"/>
</dbReference>
<dbReference type="Proteomes" id="UP001416858">
    <property type="component" value="Unassembled WGS sequence"/>
</dbReference>
<evidence type="ECO:0000256" key="3">
    <source>
        <dbReference type="ARBA" id="ARBA00023004"/>
    </source>
</evidence>
<dbReference type="SUPFAM" id="SSF50952">
    <property type="entry name" value="Soluble quinoprotein glucose dehydrogenase"/>
    <property type="match status" value="1"/>
</dbReference>
<keyword evidence="2 4" id="KW-0479">Metal-binding</keyword>